<evidence type="ECO:0000259" key="2">
    <source>
        <dbReference type="Pfam" id="PF26366"/>
    </source>
</evidence>
<protein>
    <recommendedName>
        <fullName evidence="2">DUF8094 domain-containing protein</fullName>
    </recommendedName>
</protein>
<proteinExistence type="predicted"/>
<feature type="region of interest" description="Disordered" evidence="1">
    <location>
        <begin position="18"/>
        <end position="42"/>
    </location>
</feature>
<feature type="domain" description="DUF8094" evidence="2">
    <location>
        <begin position="42"/>
        <end position="319"/>
    </location>
</feature>
<organism evidence="3 4">
    <name type="scientific">Streptomyces minutiscleroticus</name>
    <dbReference type="NCBI Taxonomy" id="68238"/>
    <lineage>
        <taxon>Bacteria</taxon>
        <taxon>Bacillati</taxon>
        <taxon>Actinomycetota</taxon>
        <taxon>Actinomycetes</taxon>
        <taxon>Kitasatosporales</taxon>
        <taxon>Streptomycetaceae</taxon>
        <taxon>Streptomyces</taxon>
    </lineage>
</organism>
<dbReference type="RefSeq" id="WP_190193579.1">
    <property type="nucleotide sequence ID" value="NZ_BMVU01000041.1"/>
</dbReference>
<name>A0A918NW04_9ACTN</name>
<keyword evidence="4" id="KW-1185">Reference proteome</keyword>
<evidence type="ECO:0000313" key="4">
    <source>
        <dbReference type="Proteomes" id="UP000619244"/>
    </source>
</evidence>
<dbReference type="InterPro" id="IPR058407">
    <property type="entry name" value="DUF8094"/>
</dbReference>
<dbReference type="EMBL" id="BMVU01000041">
    <property type="protein sequence ID" value="GGX99333.1"/>
    <property type="molecule type" value="Genomic_DNA"/>
</dbReference>
<evidence type="ECO:0000256" key="1">
    <source>
        <dbReference type="SAM" id="MobiDB-lite"/>
    </source>
</evidence>
<dbReference type="AlphaFoldDB" id="A0A918NW04"/>
<reference evidence="3" key="2">
    <citation type="submission" date="2020-09" db="EMBL/GenBank/DDBJ databases">
        <authorList>
            <person name="Sun Q."/>
            <person name="Ohkuma M."/>
        </authorList>
    </citation>
    <scope>NUCLEOTIDE SEQUENCE</scope>
    <source>
        <strain evidence="3">JCM 4790</strain>
    </source>
</reference>
<dbReference type="Proteomes" id="UP000619244">
    <property type="component" value="Unassembled WGS sequence"/>
</dbReference>
<gene>
    <name evidence="3" type="ORF">GCM10010358_61220</name>
</gene>
<sequence length="325" mass="35557">MSLLVFATAAAVALTACGSGNTNRQGSGRSVAGDSGARSGKQEVLTEAAAGRILDDYEKANNKANATRDVKLLGSVEAGQLNVQSRAEYEQYETWSEEEKKEYGEEFSYVDRHFYLPDPKRASWFAVEAKYEGDDSTETLMVFDRVNGKYKMMAAVDFEGDIPQAVVDKNGHVEAVAGSERVGTLAPNELAPALNDFLETGGKGAGKDLATTDVTKNYLTFHREREADGTTTTYRTGEPAGWWKAYSLRLADGGVLTLFQNSYVTEYRMTAESETVFHPDGARAVYDDTARALVVDEYQNQVLATLTPSDKPKILATYDVLVDSR</sequence>
<feature type="compositionally biased region" description="Polar residues" evidence="1">
    <location>
        <begin position="18"/>
        <end position="28"/>
    </location>
</feature>
<comment type="caution">
    <text evidence="3">The sequence shown here is derived from an EMBL/GenBank/DDBJ whole genome shotgun (WGS) entry which is preliminary data.</text>
</comment>
<reference evidence="3" key="1">
    <citation type="journal article" date="2014" name="Int. J. Syst. Evol. Microbiol.">
        <title>Complete genome sequence of Corynebacterium casei LMG S-19264T (=DSM 44701T), isolated from a smear-ripened cheese.</title>
        <authorList>
            <consortium name="US DOE Joint Genome Institute (JGI-PGF)"/>
            <person name="Walter F."/>
            <person name="Albersmeier A."/>
            <person name="Kalinowski J."/>
            <person name="Ruckert C."/>
        </authorList>
    </citation>
    <scope>NUCLEOTIDE SEQUENCE</scope>
    <source>
        <strain evidence="3">JCM 4790</strain>
    </source>
</reference>
<evidence type="ECO:0000313" key="3">
    <source>
        <dbReference type="EMBL" id="GGX99333.1"/>
    </source>
</evidence>
<accession>A0A918NW04</accession>
<dbReference type="Pfam" id="PF26366">
    <property type="entry name" value="DUF8094"/>
    <property type="match status" value="1"/>
</dbReference>